<protein>
    <submittedName>
        <fullName evidence="2">Uncharacterized protein</fullName>
    </submittedName>
</protein>
<accession>A0ABN9MBF9</accession>
<dbReference type="Proteomes" id="UP001176940">
    <property type="component" value="Unassembled WGS sequence"/>
</dbReference>
<reference evidence="2" key="1">
    <citation type="submission" date="2023-07" db="EMBL/GenBank/DDBJ databases">
        <authorList>
            <person name="Stuckert A."/>
        </authorList>
    </citation>
    <scope>NUCLEOTIDE SEQUENCE</scope>
</reference>
<feature type="non-terminal residue" evidence="2">
    <location>
        <position position="1"/>
    </location>
</feature>
<keyword evidence="3" id="KW-1185">Reference proteome</keyword>
<evidence type="ECO:0000313" key="2">
    <source>
        <dbReference type="EMBL" id="CAJ0963843.1"/>
    </source>
</evidence>
<sequence length="163" mass="18510">NSHHIRFSYPRSCWSVWYRGDRLVPDHLREARGVAVLCTQDQTQNGSIILYNRKKVKYRKEWLLLEEAQGRQDHPRGSHEAEGAGHGVPVWLLCALLHRPDISPPLLLAPAEPGHRPRSLPECPGHRGLREDLRPHPLLHQQRPQGVDEVEQGGADQPAEAHV</sequence>
<evidence type="ECO:0000256" key="1">
    <source>
        <dbReference type="SAM" id="MobiDB-lite"/>
    </source>
</evidence>
<name>A0ABN9MBF9_9NEOB</name>
<comment type="caution">
    <text evidence="2">The sequence shown here is derived from an EMBL/GenBank/DDBJ whole genome shotgun (WGS) entry which is preliminary data.</text>
</comment>
<proteinExistence type="predicted"/>
<feature type="compositionally biased region" description="Basic and acidic residues" evidence="1">
    <location>
        <begin position="124"/>
        <end position="135"/>
    </location>
</feature>
<organism evidence="2 3">
    <name type="scientific">Ranitomeya imitator</name>
    <name type="common">mimic poison frog</name>
    <dbReference type="NCBI Taxonomy" id="111125"/>
    <lineage>
        <taxon>Eukaryota</taxon>
        <taxon>Metazoa</taxon>
        <taxon>Chordata</taxon>
        <taxon>Craniata</taxon>
        <taxon>Vertebrata</taxon>
        <taxon>Euteleostomi</taxon>
        <taxon>Amphibia</taxon>
        <taxon>Batrachia</taxon>
        <taxon>Anura</taxon>
        <taxon>Neobatrachia</taxon>
        <taxon>Hyloidea</taxon>
        <taxon>Dendrobatidae</taxon>
        <taxon>Dendrobatinae</taxon>
        <taxon>Ranitomeya</taxon>
    </lineage>
</organism>
<feature type="region of interest" description="Disordered" evidence="1">
    <location>
        <begin position="108"/>
        <end position="163"/>
    </location>
</feature>
<evidence type="ECO:0000313" key="3">
    <source>
        <dbReference type="Proteomes" id="UP001176940"/>
    </source>
</evidence>
<gene>
    <name evidence="2" type="ORF">RIMI_LOCUS18853461</name>
</gene>
<dbReference type="EMBL" id="CAUEEQ010058623">
    <property type="protein sequence ID" value="CAJ0963843.1"/>
    <property type="molecule type" value="Genomic_DNA"/>
</dbReference>